<dbReference type="GO" id="GO:0005391">
    <property type="term" value="F:P-type sodium:potassium-exchanging transporter activity"/>
    <property type="evidence" value="ECO:0007669"/>
    <property type="project" value="TreeGrafter"/>
</dbReference>
<comment type="catalytic activity">
    <reaction evidence="12">
        <text>ATP + H2O = ADP + phosphate + H(+)</text>
        <dbReference type="Rhea" id="RHEA:13065"/>
        <dbReference type="ChEBI" id="CHEBI:15377"/>
        <dbReference type="ChEBI" id="CHEBI:15378"/>
        <dbReference type="ChEBI" id="CHEBI:30616"/>
        <dbReference type="ChEBI" id="CHEBI:43474"/>
        <dbReference type="ChEBI" id="CHEBI:456216"/>
    </reaction>
</comment>
<dbReference type="NCBIfam" id="TIGR01494">
    <property type="entry name" value="ATPase_P-type"/>
    <property type="match status" value="3"/>
</dbReference>
<evidence type="ECO:0000256" key="3">
    <source>
        <dbReference type="ARBA" id="ARBA00022475"/>
    </source>
</evidence>
<evidence type="ECO:0000256" key="6">
    <source>
        <dbReference type="ARBA" id="ARBA00022741"/>
    </source>
</evidence>
<dbReference type="SFLD" id="SFLDG00002">
    <property type="entry name" value="C1.7:_P-type_atpase_like"/>
    <property type="match status" value="1"/>
</dbReference>
<dbReference type="SUPFAM" id="SSF81653">
    <property type="entry name" value="Calcium ATPase, transduction domain A"/>
    <property type="match status" value="1"/>
</dbReference>
<dbReference type="EMBL" id="BOPD01000009">
    <property type="protein sequence ID" value="GIJ32495.1"/>
    <property type="molecule type" value="Genomic_DNA"/>
</dbReference>
<dbReference type="InterPro" id="IPR050510">
    <property type="entry name" value="Cation_transp_ATPase_P-type"/>
</dbReference>
<dbReference type="Pfam" id="PF00689">
    <property type="entry name" value="Cation_ATPase_C"/>
    <property type="match status" value="1"/>
</dbReference>
<evidence type="ECO:0000313" key="15">
    <source>
        <dbReference type="EMBL" id="GIJ32495.1"/>
    </source>
</evidence>
<dbReference type="GO" id="GO:0016887">
    <property type="term" value="F:ATP hydrolysis activity"/>
    <property type="evidence" value="ECO:0007669"/>
    <property type="project" value="InterPro"/>
</dbReference>
<evidence type="ECO:0000256" key="1">
    <source>
        <dbReference type="ARBA" id="ARBA00004651"/>
    </source>
</evidence>
<feature type="transmembrane region" description="Helical" evidence="13">
    <location>
        <begin position="829"/>
        <end position="848"/>
    </location>
</feature>
<dbReference type="SFLD" id="SFLDF00027">
    <property type="entry name" value="p-type_atpase"/>
    <property type="match status" value="1"/>
</dbReference>
<evidence type="ECO:0000256" key="7">
    <source>
        <dbReference type="ARBA" id="ARBA00022840"/>
    </source>
</evidence>
<keyword evidence="16" id="KW-1185">Reference proteome</keyword>
<keyword evidence="11 13" id="KW-0472">Membrane</keyword>
<dbReference type="InterPro" id="IPR023298">
    <property type="entry name" value="ATPase_P-typ_TM_dom_sf"/>
</dbReference>
<evidence type="ECO:0000256" key="13">
    <source>
        <dbReference type="SAM" id="Phobius"/>
    </source>
</evidence>
<proteinExistence type="inferred from homology"/>
<dbReference type="GO" id="GO:0005886">
    <property type="term" value="C:plasma membrane"/>
    <property type="evidence" value="ECO:0007669"/>
    <property type="project" value="UniProtKB-SubCell"/>
</dbReference>
<evidence type="ECO:0000256" key="2">
    <source>
        <dbReference type="ARBA" id="ARBA00005675"/>
    </source>
</evidence>
<keyword evidence="8" id="KW-0460">Magnesium</keyword>
<evidence type="ECO:0000256" key="4">
    <source>
        <dbReference type="ARBA" id="ARBA00022553"/>
    </source>
</evidence>
<evidence type="ECO:0000256" key="9">
    <source>
        <dbReference type="ARBA" id="ARBA00022967"/>
    </source>
</evidence>
<dbReference type="FunFam" id="3.40.50.1000:FF:000001">
    <property type="entry name" value="Phospholipid-transporting ATPase IC"/>
    <property type="match status" value="1"/>
</dbReference>
<dbReference type="Gene3D" id="3.40.1110.10">
    <property type="entry name" value="Calcium-transporting ATPase, cytoplasmic domain N"/>
    <property type="match status" value="1"/>
</dbReference>
<dbReference type="InterPro" id="IPR044492">
    <property type="entry name" value="P_typ_ATPase_HD_dom"/>
</dbReference>
<keyword evidence="5 13" id="KW-0812">Transmembrane</keyword>
<dbReference type="Pfam" id="PF00690">
    <property type="entry name" value="Cation_ATPase_N"/>
    <property type="match status" value="1"/>
</dbReference>
<keyword evidence="3" id="KW-1003">Cell membrane</keyword>
<feature type="transmembrane region" description="Helical" evidence="13">
    <location>
        <begin position="795"/>
        <end position="817"/>
    </location>
</feature>
<dbReference type="InterPro" id="IPR018303">
    <property type="entry name" value="ATPase_P-typ_P_site"/>
</dbReference>
<feature type="transmembrane region" description="Helical" evidence="13">
    <location>
        <begin position="726"/>
        <end position="751"/>
    </location>
</feature>
<protein>
    <submittedName>
        <fullName evidence="15">Cation-transporting ATPase F</fullName>
    </submittedName>
</protein>
<dbReference type="PANTHER" id="PTHR43294">
    <property type="entry name" value="SODIUM/POTASSIUM-TRANSPORTING ATPASE SUBUNIT ALPHA"/>
    <property type="match status" value="1"/>
</dbReference>
<dbReference type="Gene3D" id="1.20.1110.10">
    <property type="entry name" value="Calcium-transporting ATPase, transmembrane domain"/>
    <property type="match status" value="1"/>
</dbReference>
<accession>A0A9W5XIP6</accession>
<dbReference type="PRINTS" id="PR00119">
    <property type="entry name" value="CATATPASE"/>
</dbReference>
<dbReference type="SFLD" id="SFLDS00003">
    <property type="entry name" value="Haloacid_Dehalogenase"/>
    <property type="match status" value="1"/>
</dbReference>
<dbReference type="Pfam" id="PF08282">
    <property type="entry name" value="Hydrolase_3"/>
    <property type="match status" value="1"/>
</dbReference>
<dbReference type="Gene3D" id="3.40.50.1000">
    <property type="entry name" value="HAD superfamily/HAD-like"/>
    <property type="match status" value="1"/>
</dbReference>
<evidence type="ECO:0000256" key="10">
    <source>
        <dbReference type="ARBA" id="ARBA00022989"/>
    </source>
</evidence>
<dbReference type="GO" id="GO:1902600">
    <property type="term" value="P:proton transmembrane transport"/>
    <property type="evidence" value="ECO:0007669"/>
    <property type="project" value="TreeGrafter"/>
</dbReference>
<feature type="transmembrane region" description="Helical" evidence="13">
    <location>
        <begin position="860"/>
        <end position="882"/>
    </location>
</feature>
<dbReference type="InterPro" id="IPR001757">
    <property type="entry name" value="P_typ_ATPase"/>
</dbReference>
<dbReference type="SUPFAM" id="SSF56784">
    <property type="entry name" value="HAD-like"/>
    <property type="match status" value="1"/>
</dbReference>
<dbReference type="GO" id="GO:0030007">
    <property type="term" value="P:intracellular potassium ion homeostasis"/>
    <property type="evidence" value="ECO:0007669"/>
    <property type="project" value="TreeGrafter"/>
</dbReference>
<feature type="transmembrane region" description="Helical" evidence="13">
    <location>
        <begin position="312"/>
        <end position="337"/>
    </location>
</feature>
<dbReference type="PANTHER" id="PTHR43294:SF21">
    <property type="entry name" value="CATION TRANSPORTING ATPASE"/>
    <property type="match status" value="1"/>
</dbReference>
<keyword evidence="6" id="KW-0547">Nucleotide-binding</keyword>
<feature type="transmembrane region" description="Helical" evidence="13">
    <location>
        <begin position="757"/>
        <end position="775"/>
    </location>
</feature>
<dbReference type="InterPro" id="IPR023214">
    <property type="entry name" value="HAD_sf"/>
</dbReference>
<comment type="similarity">
    <text evidence="2">Belongs to the cation transport ATPase (P-type) (TC 3.A.3) family. Type IIA subfamily.</text>
</comment>
<dbReference type="GO" id="GO:0036376">
    <property type="term" value="P:sodium ion export across plasma membrane"/>
    <property type="evidence" value="ECO:0007669"/>
    <property type="project" value="TreeGrafter"/>
</dbReference>
<keyword evidence="9" id="KW-1278">Translocase</keyword>
<dbReference type="GO" id="GO:0005524">
    <property type="term" value="F:ATP binding"/>
    <property type="evidence" value="ECO:0007669"/>
    <property type="project" value="UniProtKB-KW"/>
</dbReference>
<dbReference type="SUPFAM" id="SSF81660">
    <property type="entry name" value="Metal cation-transporting ATPase, ATP-binding domain N"/>
    <property type="match status" value="1"/>
</dbReference>
<dbReference type="FunFam" id="3.40.50.1000:FF:000028">
    <property type="entry name" value="Calcium-transporting P-type ATPase, putative"/>
    <property type="match status" value="1"/>
</dbReference>
<dbReference type="Pfam" id="PF00122">
    <property type="entry name" value="E1-E2_ATPase"/>
    <property type="match status" value="1"/>
</dbReference>
<evidence type="ECO:0000256" key="11">
    <source>
        <dbReference type="ARBA" id="ARBA00023136"/>
    </source>
</evidence>
<dbReference type="InterPro" id="IPR059000">
    <property type="entry name" value="ATPase_P-type_domA"/>
</dbReference>
<feature type="transmembrane region" description="Helical" evidence="13">
    <location>
        <begin position="282"/>
        <end position="300"/>
    </location>
</feature>
<comment type="caution">
    <text evidence="15">The sequence shown here is derived from an EMBL/GenBank/DDBJ whole genome shotgun (WGS) entry which is preliminary data.</text>
</comment>
<dbReference type="SUPFAM" id="SSF81665">
    <property type="entry name" value="Calcium ATPase, transmembrane domain M"/>
    <property type="match status" value="1"/>
</dbReference>
<keyword evidence="10 13" id="KW-1133">Transmembrane helix</keyword>
<keyword evidence="7" id="KW-0067">ATP-binding</keyword>
<dbReference type="InterPro" id="IPR036412">
    <property type="entry name" value="HAD-like_sf"/>
</dbReference>
<dbReference type="Gene3D" id="2.70.150.10">
    <property type="entry name" value="Calcium-transporting ATPase, cytoplasmic transduction domain A"/>
    <property type="match status" value="1"/>
</dbReference>
<feature type="transmembrane region" description="Helical" evidence="13">
    <location>
        <begin position="902"/>
        <end position="918"/>
    </location>
</feature>
<comment type="subcellular location">
    <subcellularLocation>
        <location evidence="1">Cell membrane</location>
        <topology evidence="1">Multi-pass membrane protein</topology>
    </subcellularLocation>
</comment>
<dbReference type="Pfam" id="PF13246">
    <property type="entry name" value="Cation_ATPase"/>
    <property type="match status" value="1"/>
</dbReference>
<evidence type="ECO:0000256" key="12">
    <source>
        <dbReference type="ARBA" id="ARBA00049360"/>
    </source>
</evidence>
<evidence type="ECO:0000313" key="16">
    <source>
        <dbReference type="Proteomes" id="UP000607311"/>
    </source>
</evidence>
<dbReference type="Proteomes" id="UP000607311">
    <property type="component" value="Unassembled WGS sequence"/>
</dbReference>
<dbReference type="InterPro" id="IPR023299">
    <property type="entry name" value="ATPase_P-typ_cyto_dom_N"/>
</dbReference>
<sequence>MSGRPPGRKAATRVGGAGPVLFVGGVTVTLEQSAGTSRSDEHHGMSTHEVVLLLETDPQRGLSDAEAARRLDRYGPNVLPAAGGGGLLRRILRQFHNPLIYVLIAAGVVTAVLGEYVDSAVILAVVLINAGIGYAQESRAEAALDSLRSMVRTEARVIRDGELRAISSDDLVPGDLVVLEAGDKVPVDLRLVRLAELRVDESALTGESVPVDKLEAELPVGTPVADRRNMVWSGTLVAAGGGAGIAVATGAETELGQIHRLVGAAEALATPLTRKLARFSKVLTVIILVLAAVTFAVGLLRGQDVVETFTAAVALAVGAIPEGLPAAVTITLAIGVTRMARRRAVIRRLPAIETLGSTTVVCSDKTGTLTENQMTVRALWTPDAEFEVTGAGYRPDGEVRGDGRGGDALRWSLLAGAGCNDARVREQDGEWLLAGDPTEGAMQVVAAKVGIDHGRLSADYPRRDTIPFDSKRQYMATLHDERATGRTVVLAKGGVERIVSMCRGEMGADGQIRPLRADAALRAAEELAGRGLRVLATAVRPPDGPDDGFDEVALPGTLVLTGLQAMLDPPRSAAAPAVRACHSAGINVKMITGDHAATAGAIAGQLGLLDAERPDRVVTGTDLEELPAEGFGEAVDRAAVFARVSPEQKLRLVETLQQRGHVVAVTGDGVNDAPALRQANIGIAMARSGTEVAKEAADMVLTDDDFATIEAAVEEGRGVFDNITKFIVWTLPTNLGEGLVVLVAIVLGATLPLLPTQILWINMTTAVLLGLMLAFEPKERGIMRRPPRDPARPLLTGALVIRIVLVATLLVAGAWWVFQWEYSNGADVAQARTAAMNVFVVVETFYLFSCRSLTRSAWRLGFFTNRLLLLGVAAQALCQLAITYLPPMNTIFGTAPIGPDVWLRILAVGAVSAVVVAIDKRLRHDLG</sequence>
<dbReference type="FunFam" id="2.70.150.10:FF:000160">
    <property type="entry name" value="Sarcoplasmic/endoplasmic reticulum calcium ATPase 1"/>
    <property type="match status" value="1"/>
</dbReference>
<name>A0A9W5XIP6_9ACTN</name>
<dbReference type="PROSITE" id="PS00154">
    <property type="entry name" value="ATPASE_E1_E2"/>
    <property type="match status" value="1"/>
</dbReference>
<dbReference type="SMART" id="SM00831">
    <property type="entry name" value="Cation_ATPase_N"/>
    <property type="match status" value="1"/>
</dbReference>
<gene>
    <name evidence="15" type="primary">ctpF_1</name>
    <name evidence="15" type="ORF">Vse01_16430</name>
</gene>
<dbReference type="InterPro" id="IPR006068">
    <property type="entry name" value="ATPase_P-typ_cation-transptr_C"/>
</dbReference>
<dbReference type="GO" id="GO:0006883">
    <property type="term" value="P:intracellular sodium ion homeostasis"/>
    <property type="evidence" value="ECO:0007669"/>
    <property type="project" value="TreeGrafter"/>
</dbReference>
<evidence type="ECO:0000259" key="14">
    <source>
        <dbReference type="SMART" id="SM00831"/>
    </source>
</evidence>
<evidence type="ECO:0000256" key="8">
    <source>
        <dbReference type="ARBA" id="ARBA00022842"/>
    </source>
</evidence>
<dbReference type="GO" id="GO:1990573">
    <property type="term" value="P:potassium ion import across plasma membrane"/>
    <property type="evidence" value="ECO:0007669"/>
    <property type="project" value="TreeGrafter"/>
</dbReference>
<dbReference type="InterPro" id="IPR008250">
    <property type="entry name" value="ATPase_P-typ_transduc_dom_A_sf"/>
</dbReference>
<dbReference type="AlphaFoldDB" id="A0A9W5XIP6"/>
<evidence type="ECO:0000256" key="5">
    <source>
        <dbReference type="ARBA" id="ARBA00022692"/>
    </source>
</evidence>
<reference evidence="15" key="1">
    <citation type="submission" date="2021-01" db="EMBL/GenBank/DDBJ databases">
        <title>Whole genome shotgun sequence of Verrucosispora sediminis NBRC 107745.</title>
        <authorList>
            <person name="Komaki H."/>
            <person name="Tamura T."/>
        </authorList>
    </citation>
    <scope>NUCLEOTIDE SEQUENCE</scope>
    <source>
        <strain evidence="15">NBRC 107745</strain>
    </source>
</reference>
<organism evidence="15 16">
    <name type="scientific">Micromonospora sediminimaris</name>
    <dbReference type="NCBI Taxonomy" id="547162"/>
    <lineage>
        <taxon>Bacteria</taxon>
        <taxon>Bacillati</taxon>
        <taxon>Actinomycetota</taxon>
        <taxon>Actinomycetes</taxon>
        <taxon>Micromonosporales</taxon>
        <taxon>Micromonosporaceae</taxon>
        <taxon>Micromonospora</taxon>
    </lineage>
</organism>
<keyword evidence="4" id="KW-0597">Phosphoprotein</keyword>
<feature type="transmembrane region" description="Helical" evidence="13">
    <location>
        <begin position="95"/>
        <end position="113"/>
    </location>
</feature>
<feature type="domain" description="Cation-transporting P-type ATPase N-terminal" evidence="14">
    <location>
        <begin position="41"/>
        <end position="115"/>
    </location>
</feature>
<dbReference type="InterPro" id="IPR004014">
    <property type="entry name" value="ATPase_P-typ_cation-transptr_N"/>
</dbReference>
<dbReference type="PRINTS" id="PR00120">
    <property type="entry name" value="HATPASE"/>
</dbReference>